<organism evidence="1 2">
    <name type="scientific">Ovis aries</name>
    <name type="common">Sheep</name>
    <dbReference type="NCBI Taxonomy" id="9940"/>
    <lineage>
        <taxon>Eukaryota</taxon>
        <taxon>Metazoa</taxon>
        <taxon>Chordata</taxon>
        <taxon>Craniata</taxon>
        <taxon>Vertebrata</taxon>
        <taxon>Euteleostomi</taxon>
        <taxon>Mammalia</taxon>
        <taxon>Eutheria</taxon>
        <taxon>Laurasiatheria</taxon>
        <taxon>Artiodactyla</taxon>
        <taxon>Ruminantia</taxon>
        <taxon>Pecora</taxon>
        <taxon>Bovidae</taxon>
        <taxon>Caprinae</taxon>
        <taxon>Ovis</taxon>
    </lineage>
</organism>
<protein>
    <submittedName>
        <fullName evidence="1">Uncharacterized protein</fullName>
    </submittedName>
</protein>
<gene>
    <name evidence="1" type="ORF">JEQ12_000060</name>
</gene>
<comment type="caution">
    <text evidence="1">The sequence shown here is derived from an EMBL/GenBank/DDBJ whole genome shotgun (WGS) entry which is preliminary data.</text>
</comment>
<name>A0A836AKX9_SHEEP</name>
<sequence length="200" mass="21907">MAAPRHAGRVGSGRPCILMLRLERGVSWAPARSCPHSPSHPKLTDQTWVLAQKKALLSQEEATRSCPSLYLTSGAMMPRMWAVGEAEDEREKSCHLKSCIASQLRNQPSEAVLSIRTFVFTCCPSSGVLWLLPPFCTAHSWHGGTRSPSDTRLYLRSPRSGPLCTHLLKQLTRTSASGPGCLLTASHMRQALQGLQSSPY</sequence>
<evidence type="ECO:0000313" key="1">
    <source>
        <dbReference type="EMBL" id="KAG5214484.1"/>
    </source>
</evidence>
<dbReference type="EMBL" id="JAEMGP010000001">
    <property type="protein sequence ID" value="KAG5214484.1"/>
    <property type="molecule type" value="Genomic_DNA"/>
</dbReference>
<evidence type="ECO:0000313" key="2">
    <source>
        <dbReference type="Proteomes" id="UP000664991"/>
    </source>
</evidence>
<accession>A0A836AKX9</accession>
<proteinExistence type="predicted"/>
<dbReference type="AlphaFoldDB" id="A0A836AKX9"/>
<dbReference type="Proteomes" id="UP000664991">
    <property type="component" value="Unassembled WGS sequence"/>
</dbReference>
<reference evidence="1 2" key="1">
    <citation type="submission" date="2020-12" db="EMBL/GenBank/DDBJ databases">
        <title>De novo assembly of Tibetan sheep genome.</title>
        <authorList>
            <person name="Li X."/>
        </authorList>
    </citation>
    <scope>NUCLEOTIDE SEQUENCE [LARGE SCALE GENOMIC DNA]</scope>
    <source>
        <tissue evidence="1">Heart</tissue>
    </source>
</reference>